<dbReference type="STRING" id="1447875.A0A2B7YC23"/>
<evidence type="ECO:0000313" key="2">
    <source>
        <dbReference type="EMBL" id="PGH18639.1"/>
    </source>
</evidence>
<dbReference type="GO" id="GO:0008168">
    <property type="term" value="F:methyltransferase activity"/>
    <property type="evidence" value="ECO:0007669"/>
    <property type="project" value="TreeGrafter"/>
</dbReference>
<dbReference type="Pfam" id="PF13489">
    <property type="entry name" value="Methyltransf_23"/>
    <property type="match status" value="1"/>
</dbReference>
<comment type="caution">
    <text evidence="2">The sequence shown here is derived from an EMBL/GenBank/DDBJ whole genome shotgun (WGS) entry which is preliminary data.</text>
</comment>
<sequence length="336" mass="37933">MAETVTRPSETFIVPGPSEDIEADTDYADSTLGNYDPSTATSIASSVLNYEYENGRRYNGFREGEYILPNDEKEQDRLDLSHHVFQMVLGGALFRSPLPSNPGSILDIGTGTGIWAIDIADQFPSAAVTGCDLSPIQPAWVPPNCKFEVDDIEQLWQYSKRFDFIHGRALAGSIKDWPRLLRQAYDNLEPGGWFELQDFEVWGYCDDGSIEKATAGLLWREKVIEASQKFGKDMKVVHKYADMMKEAGFVDVKDDIYKVPLSPWAKDKKLKEIARYQQLVMIESVEAYTLALFTRVLGWSPEEVHVLMASVKNEIKDLSIHTYGKMHIVYGQKPVS</sequence>
<gene>
    <name evidence="2" type="ORF">AJ79_00418</name>
</gene>
<dbReference type="AlphaFoldDB" id="A0A2B7YC23"/>
<feature type="region of interest" description="Disordered" evidence="1">
    <location>
        <begin position="1"/>
        <end position="21"/>
    </location>
</feature>
<dbReference type="Gene3D" id="3.40.50.150">
    <property type="entry name" value="Vaccinia Virus protein VP39"/>
    <property type="match status" value="1"/>
</dbReference>
<dbReference type="Proteomes" id="UP000223968">
    <property type="component" value="Unassembled WGS sequence"/>
</dbReference>
<dbReference type="PANTHER" id="PTHR43591">
    <property type="entry name" value="METHYLTRANSFERASE"/>
    <property type="match status" value="1"/>
</dbReference>
<name>A0A2B7YC23_9EURO</name>
<evidence type="ECO:0000313" key="3">
    <source>
        <dbReference type="Proteomes" id="UP000223968"/>
    </source>
</evidence>
<dbReference type="PANTHER" id="PTHR43591:SF31">
    <property type="entry name" value="LAEA-LIKE, PUTATIVE (AFU_ORTHOLOGUE AFUA_8G01930)-RELATED"/>
    <property type="match status" value="1"/>
</dbReference>
<organism evidence="2 3">
    <name type="scientific">Helicocarpus griseus UAMH5409</name>
    <dbReference type="NCBI Taxonomy" id="1447875"/>
    <lineage>
        <taxon>Eukaryota</taxon>
        <taxon>Fungi</taxon>
        <taxon>Dikarya</taxon>
        <taxon>Ascomycota</taxon>
        <taxon>Pezizomycotina</taxon>
        <taxon>Eurotiomycetes</taxon>
        <taxon>Eurotiomycetidae</taxon>
        <taxon>Onygenales</taxon>
        <taxon>Ajellomycetaceae</taxon>
        <taxon>Helicocarpus</taxon>
    </lineage>
</organism>
<evidence type="ECO:0000256" key="1">
    <source>
        <dbReference type="SAM" id="MobiDB-lite"/>
    </source>
</evidence>
<dbReference type="CDD" id="cd02440">
    <property type="entry name" value="AdoMet_MTases"/>
    <property type="match status" value="1"/>
</dbReference>
<dbReference type="SUPFAM" id="SSF53335">
    <property type="entry name" value="S-adenosyl-L-methionine-dependent methyltransferases"/>
    <property type="match status" value="1"/>
</dbReference>
<keyword evidence="3" id="KW-1185">Reference proteome</keyword>
<dbReference type="InterPro" id="IPR029063">
    <property type="entry name" value="SAM-dependent_MTases_sf"/>
</dbReference>
<accession>A0A2B7YC23</accession>
<proteinExistence type="predicted"/>
<reference evidence="2 3" key="1">
    <citation type="submission" date="2017-10" db="EMBL/GenBank/DDBJ databases">
        <title>Comparative genomics in systemic dimorphic fungi from Ajellomycetaceae.</title>
        <authorList>
            <person name="Munoz J.F."/>
            <person name="Mcewen J.G."/>
            <person name="Clay O.K."/>
            <person name="Cuomo C.A."/>
        </authorList>
    </citation>
    <scope>NUCLEOTIDE SEQUENCE [LARGE SCALE GENOMIC DNA]</scope>
    <source>
        <strain evidence="2 3">UAMH5409</strain>
    </source>
</reference>
<evidence type="ECO:0008006" key="4">
    <source>
        <dbReference type="Google" id="ProtNLM"/>
    </source>
</evidence>
<dbReference type="EMBL" id="PDNB01000003">
    <property type="protein sequence ID" value="PGH18639.1"/>
    <property type="molecule type" value="Genomic_DNA"/>
</dbReference>
<protein>
    <recommendedName>
        <fullName evidence="4">Methyltransferase domain-containing protein</fullName>
    </recommendedName>
</protein>
<dbReference type="OrthoDB" id="2013972at2759"/>